<accession>A0A4D8QXU1</accession>
<dbReference type="Proteomes" id="UP000298693">
    <property type="component" value="Chromosome"/>
</dbReference>
<dbReference type="InterPro" id="IPR016024">
    <property type="entry name" value="ARM-type_fold"/>
</dbReference>
<dbReference type="Gene3D" id="1.25.40.290">
    <property type="entry name" value="ARM repeat domains"/>
    <property type="match status" value="1"/>
</dbReference>
<dbReference type="SUPFAM" id="SSF48371">
    <property type="entry name" value="ARM repeat"/>
    <property type="match status" value="1"/>
</dbReference>
<dbReference type="EMBL" id="CP032345">
    <property type="protein sequence ID" value="QCO14501.1"/>
    <property type="molecule type" value="Genomic_DNA"/>
</dbReference>
<evidence type="ECO:0000313" key="2">
    <source>
        <dbReference type="Proteomes" id="UP000298693"/>
    </source>
</evidence>
<organism evidence="1 2">
    <name type="scientific">Azospirillum brasilense</name>
    <dbReference type="NCBI Taxonomy" id="192"/>
    <lineage>
        <taxon>Bacteria</taxon>
        <taxon>Pseudomonadati</taxon>
        <taxon>Pseudomonadota</taxon>
        <taxon>Alphaproteobacteria</taxon>
        <taxon>Rhodospirillales</taxon>
        <taxon>Azospirillaceae</taxon>
        <taxon>Azospirillum</taxon>
    </lineage>
</organism>
<evidence type="ECO:0000313" key="1">
    <source>
        <dbReference type="EMBL" id="QCO14501.1"/>
    </source>
</evidence>
<name>A0A4D8QXU1_AZOBR</name>
<reference evidence="1 2" key="1">
    <citation type="submission" date="2018-09" db="EMBL/GenBank/DDBJ databases">
        <title>Whole genome based analysis of evolution and adaptive divergence in Indian and Brazilian strains of Azospirillum brasilense.</title>
        <authorList>
            <person name="Singh C."/>
            <person name="Tripathi A.K."/>
        </authorList>
    </citation>
    <scope>NUCLEOTIDE SEQUENCE [LARGE SCALE GENOMIC DNA]</scope>
    <source>
        <strain evidence="1 2">MTCC4039</strain>
    </source>
</reference>
<dbReference type="AlphaFoldDB" id="A0A4D8QXU1"/>
<proteinExistence type="predicted"/>
<dbReference type="RefSeq" id="WP_137139057.1">
    <property type="nucleotide sequence ID" value="NZ_CP032345.1"/>
</dbReference>
<gene>
    <name evidence="1" type="ORF">D3869_04255</name>
</gene>
<sequence length="276" mass="29559">MSATATAPRKGATRMADIPPEVLADLNAGRRETATLAESLAIDFAALLAAAVPEAAGAVSFDPKEGVTRRMAAAGSAAFDRLGLGAVERLAAHPSDTVRGWACYALAAAPGLTLAERLERVRPLADDPHFGVREWAWLALRPHIAAAIDEALALLTPWTAEPSERLRRFASEATRPRGVWCGHIGALKTDPARGLPVLDPLRADGARYVQDSVANWLNDAAKSQPGWVQSLCARWETDSPAPDATRRIVRRALRSVPCAACPAQREGTRVRRHLPP</sequence>
<protein>
    <submittedName>
        <fullName evidence="1">DNA alkylation repair protein</fullName>
    </submittedName>
</protein>